<feature type="compositionally biased region" description="Polar residues" evidence="1">
    <location>
        <begin position="180"/>
        <end position="194"/>
    </location>
</feature>
<evidence type="ECO:0000259" key="2">
    <source>
        <dbReference type="Pfam" id="PF08550"/>
    </source>
</evidence>
<feature type="compositionally biased region" description="Polar residues" evidence="1">
    <location>
        <begin position="290"/>
        <end position="302"/>
    </location>
</feature>
<dbReference type="GO" id="GO:0005737">
    <property type="term" value="C:cytoplasm"/>
    <property type="evidence" value="ECO:0007669"/>
    <property type="project" value="TreeGrafter"/>
</dbReference>
<dbReference type="GO" id="GO:0031930">
    <property type="term" value="P:mitochondria-nucleus signaling pathway"/>
    <property type="evidence" value="ECO:0007669"/>
    <property type="project" value="TreeGrafter"/>
</dbReference>
<feature type="region of interest" description="Disordered" evidence="1">
    <location>
        <begin position="73"/>
        <end position="93"/>
    </location>
</feature>
<feature type="compositionally biased region" description="Basic and acidic residues" evidence="1">
    <location>
        <begin position="723"/>
        <end position="737"/>
    </location>
</feature>
<keyword evidence="5" id="KW-1185">Reference proteome</keyword>
<evidence type="ECO:0000256" key="1">
    <source>
        <dbReference type="SAM" id="MobiDB-lite"/>
    </source>
</evidence>
<feature type="compositionally biased region" description="Low complexity" evidence="1">
    <location>
        <begin position="271"/>
        <end position="283"/>
    </location>
</feature>
<dbReference type="InterPro" id="IPR013860">
    <property type="entry name" value="AreA_GATA"/>
</dbReference>
<feature type="compositionally biased region" description="Basic residues" evidence="1">
    <location>
        <begin position="942"/>
        <end position="955"/>
    </location>
</feature>
<proteinExistence type="predicted"/>
<feature type="compositionally biased region" description="Basic residues" evidence="1">
    <location>
        <begin position="472"/>
        <end position="485"/>
    </location>
</feature>
<feature type="region of interest" description="Disordered" evidence="1">
    <location>
        <begin position="593"/>
        <end position="642"/>
    </location>
</feature>
<feature type="compositionally biased region" description="Polar residues" evidence="1">
    <location>
        <begin position="605"/>
        <end position="622"/>
    </location>
</feature>
<feature type="compositionally biased region" description="Low complexity" evidence="1">
    <location>
        <begin position="317"/>
        <end position="327"/>
    </location>
</feature>
<feature type="region of interest" description="Disordered" evidence="1">
    <location>
        <begin position="222"/>
        <end position="380"/>
    </location>
</feature>
<feature type="compositionally biased region" description="Low complexity" evidence="1">
    <location>
        <begin position="675"/>
        <end position="700"/>
    </location>
</feature>
<dbReference type="AlphaFoldDB" id="A0A1E3PDK9"/>
<dbReference type="PANTHER" id="PTHR28014:SF1">
    <property type="entry name" value="NEGATIVE REGULATOR OF RAS-CAMP PATHWAY"/>
    <property type="match status" value="1"/>
</dbReference>
<feature type="region of interest" description="Disordered" evidence="1">
    <location>
        <begin position="718"/>
        <end position="750"/>
    </location>
</feature>
<dbReference type="GO" id="GO:0006808">
    <property type="term" value="P:regulation of nitrogen utilization"/>
    <property type="evidence" value="ECO:0007669"/>
    <property type="project" value="TreeGrafter"/>
</dbReference>
<dbReference type="PANTHER" id="PTHR28014">
    <property type="entry name" value="NEGATIVE REGULATOR OF RAS-CAMP PATHWAY"/>
    <property type="match status" value="1"/>
</dbReference>
<dbReference type="RefSeq" id="XP_019042154.1">
    <property type="nucleotide sequence ID" value="XM_019184502.1"/>
</dbReference>
<feature type="region of interest" description="Disordered" evidence="1">
    <location>
        <begin position="406"/>
        <end position="558"/>
    </location>
</feature>
<dbReference type="EMBL" id="KV454208">
    <property type="protein sequence ID" value="ODQ62947.1"/>
    <property type="molecule type" value="Genomic_DNA"/>
</dbReference>
<name>A0A1E3PDK9_WICAA</name>
<feature type="region of interest" description="Disordered" evidence="1">
    <location>
        <begin position="936"/>
        <end position="1010"/>
    </location>
</feature>
<feature type="region of interest" description="Disordered" evidence="1">
    <location>
        <begin position="115"/>
        <end position="196"/>
    </location>
</feature>
<gene>
    <name evidence="4" type="ORF">WICANDRAFT_77106</name>
</gene>
<dbReference type="InterPro" id="IPR021711">
    <property type="entry name" value="DUF3295"/>
</dbReference>
<feature type="region of interest" description="Disordered" evidence="1">
    <location>
        <begin position="665"/>
        <end position="700"/>
    </location>
</feature>
<feature type="compositionally biased region" description="Low complexity" evidence="1">
    <location>
        <begin position="231"/>
        <end position="240"/>
    </location>
</feature>
<feature type="compositionally biased region" description="Basic and acidic residues" evidence="1">
    <location>
        <begin position="434"/>
        <end position="445"/>
    </location>
</feature>
<accession>A0A1E3PDK9</accession>
<dbReference type="STRING" id="683960.A0A1E3PDK9"/>
<feature type="compositionally biased region" description="Basic residues" evidence="1">
    <location>
        <begin position="160"/>
        <end position="170"/>
    </location>
</feature>
<sequence length="1010" mass="112918">MSSRSNRINKAPPFLELSRDTIQNFDTSGLDLENVLSVWTGLTKCSGFIKSGKRLENISWRIVNRNLINQQNQQIPKGVDNNNNNTTQQRNKLNDGDFLSLLSIVTDQNLITQPRPQLIKKKSSNQKMARNASRNSNRSVESLDKLRPGMIPRKSSSSKSLKKLNQRTRRSNVDLPNLNRVYSNTSTTSDTNEQPVPIKVEHDSDLFEQPNPKYAFGVQAQRNDSNDDENNSSSSNFSNEKPQAPPLTRSDTSTSIVRGFSPSHISVAQLSTNSSPGKPSTSTKKAEKTSAPSLFDQSNLKNPQPRKAVPKSSLFNHPQPQQQQPHHNIQRIDTQTGVPLERVKSPLSQETTNEVLKPKEPNRSTSLFQQPQKSKPKTGTLFDHSALQENNNNVKSSLFEQVGISPEIKRQPTPQQHKKRTNVLNNLGMTSLAVKEHTPQRKDKNNMFFIESSPSPTDGPKYIDSQQQAQSHHNHHHHHHHHQQQRQRSSSSEKKRNNNNLSSSSVNDNNNNKSLFSGKSEPIPKEIIFSSDDSLSDESDWSSVSDSEGSDEFDENDLTKEWKQASFKRDEPLPKPQIKRSLLSGLFLNEMQHEHHHQHHHQEHSNSQIQSRSTSGVTTPQPWKSGYQHGDHSSAINLGANNNATGSQADLGTSISSSNIVVKHRHRPQSIHGGNNSNDAASNSTTEDNANNNNNDALELSSTTPHTVISTSNINVSGQVSEPQDHHDSQGKLKEKLTGTQEAQNNLQTSSSFTQMISRSAVNLTNYFAAHRKNSFSSIASDRTRTRFKHESNAPATASTLLPTALSTHMFLPNAHQRKSTRSKLASVLEAESGNTSSNEPSRKNSEAEESTVNTKIELPMKSPTVPITTKKPSHTVEIEGLTNGANGTNNHIEGAMETSANFNISRKLSPKTTRRQMLATELSDSLRKSILWDRKNGVPNNHHHHHHHHHHHQKQSNDNNEGEESKEEQSDVKETVDGSKQPKVIKSTIENFNNDEWDTAETDFYTRGW</sequence>
<evidence type="ECO:0000259" key="3">
    <source>
        <dbReference type="Pfam" id="PF11702"/>
    </source>
</evidence>
<feature type="region of interest" description="Disordered" evidence="1">
    <location>
        <begin position="813"/>
        <end position="870"/>
    </location>
</feature>
<evidence type="ECO:0000313" key="5">
    <source>
        <dbReference type="Proteomes" id="UP000094112"/>
    </source>
</evidence>
<feature type="compositionally biased region" description="Polar residues" evidence="1">
    <location>
        <begin position="363"/>
        <end position="373"/>
    </location>
</feature>
<dbReference type="OrthoDB" id="5054775at2759"/>
<dbReference type="Pfam" id="PF11702">
    <property type="entry name" value="DUF3295"/>
    <property type="match status" value="1"/>
</dbReference>
<feature type="compositionally biased region" description="Polar residues" evidence="1">
    <location>
        <begin position="738"/>
        <end position="750"/>
    </location>
</feature>
<organism evidence="4 5">
    <name type="scientific">Wickerhamomyces anomalus (strain ATCC 58044 / CBS 1984 / NCYC 433 / NRRL Y-366-8)</name>
    <name type="common">Yeast</name>
    <name type="synonym">Hansenula anomala</name>
    <dbReference type="NCBI Taxonomy" id="683960"/>
    <lineage>
        <taxon>Eukaryota</taxon>
        <taxon>Fungi</taxon>
        <taxon>Dikarya</taxon>
        <taxon>Ascomycota</taxon>
        <taxon>Saccharomycotina</taxon>
        <taxon>Saccharomycetes</taxon>
        <taxon>Phaffomycetales</taxon>
        <taxon>Wickerhamomycetaceae</taxon>
        <taxon>Wickerhamomyces</taxon>
    </lineage>
</organism>
<dbReference type="GO" id="GO:0000122">
    <property type="term" value="P:negative regulation of transcription by RNA polymerase II"/>
    <property type="evidence" value="ECO:0007669"/>
    <property type="project" value="TreeGrafter"/>
</dbReference>
<feature type="compositionally biased region" description="Polar residues" evidence="1">
    <location>
        <begin position="125"/>
        <end position="140"/>
    </location>
</feature>
<dbReference type="Proteomes" id="UP000094112">
    <property type="component" value="Unassembled WGS sequence"/>
</dbReference>
<feature type="compositionally biased region" description="Low complexity" evidence="1">
    <location>
        <begin position="73"/>
        <end position="91"/>
    </location>
</feature>
<feature type="domain" description="Nitrogen regulatory protein areA GATA-like" evidence="2">
    <location>
        <begin position="38"/>
        <end position="65"/>
    </location>
</feature>
<feature type="compositionally biased region" description="Low complexity" evidence="1">
    <location>
        <begin position="498"/>
        <end position="514"/>
    </location>
</feature>
<dbReference type="Pfam" id="PF08550">
    <property type="entry name" value="GATA_AreA"/>
    <property type="match status" value="1"/>
</dbReference>
<protein>
    <submittedName>
        <fullName evidence="4">Uncharacterized protein</fullName>
    </submittedName>
</protein>
<evidence type="ECO:0000313" key="4">
    <source>
        <dbReference type="EMBL" id="ODQ62947.1"/>
    </source>
</evidence>
<reference evidence="4 5" key="1">
    <citation type="journal article" date="2016" name="Proc. Natl. Acad. Sci. U.S.A.">
        <title>Comparative genomics of biotechnologically important yeasts.</title>
        <authorList>
            <person name="Riley R."/>
            <person name="Haridas S."/>
            <person name="Wolfe K.H."/>
            <person name="Lopes M.R."/>
            <person name="Hittinger C.T."/>
            <person name="Goeker M."/>
            <person name="Salamov A.A."/>
            <person name="Wisecaver J.H."/>
            <person name="Long T.M."/>
            <person name="Calvey C.H."/>
            <person name="Aerts A.L."/>
            <person name="Barry K.W."/>
            <person name="Choi C."/>
            <person name="Clum A."/>
            <person name="Coughlan A.Y."/>
            <person name="Deshpande S."/>
            <person name="Douglass A.P."/>
            <person name="Hanson S.J."/>
            <person name="Klenk H.-P."/>
            <person name="LaButti K.M."/>
            <person name="Lapidus A."/>
            <person name="Lindquist E.A."/>
            <person name="Lipzen A.M."/>
            <person name="Meier-Kolthoff J.P."/>
            <person name="Ohm R.A."/>
            <person name="Otillar R.P."/>
            <person name="Pangilinan J.L."/>
            <person name="Peng Y."/>
            <person name="Rokas A."/>
            <person name="Rosa C.A."/>
            <person name="Scheuner C."/>
            <person name="Sibirny A.A."/>
            <person name="Slot J.C."/>
            <person name="Stielow J.B."/>
            <person name="Sun H."/>
            <person name="Kurtzman C.P."/>
            <person name="Blackwell M."/>
            <person name="Grigoriev I.V."/>
            <person name="Jeffries T.W."/>
        </authorList>
    </citation>
    <scope>NUCLEOTIDE SEQUENCE [LARGE SCALE GENOMIC DNA]</scope>
    <source>
        <strain evidence="5">ATCC 58044 / CBS 1984 / NCYC 433 / NRRL Y-366-8</strain>
    </source>
</reference>
<feature type="domain" description="DUF3295" evidence="3">
    <location>
        <begin position="809"/>
        <end position="937"/>
    </location>
</feature>
<dbReference type="GeneID" id="30201748"/>
<feature type="compositionally biased region" description="Basic and acidic residues" evidence="1">
    <location>
        <begin position="968"/>
        <end position="978"/>
    </location>
</feature>
<dbReference type="InterPro" id="IPR053043">
    <property type="entry name" value="Ras-cAMP_regulatory"/>
</dbReference>